<dbReference type="Gene3D" id="1.10.10.10">
    <property type="entry name" value="Winged helix-like DNA-binding domain superfamily/Winged helix DNA-binding domain"/>
    <property type="match status" value="1"/>
</dbReference>
<feature type="domain" description="HTH lysR-type" evidence="5">
    <location>
        <begin position="1"/>
        <end position="58"/>
    </location>
</feature>
<dbReference type="EMBL" id="CP035913">
    <property type="protein sequence ID" value="QBE67549.1"/>
    <property type="molecule type" value="Genomic_DNA"/>
</dbReference>
<dbReference type="KEGG" id="plue:EWM63_27830"/>
<dbReference type="SUPFAM" id="SSF46785">
    <property type="entry name" value="Winged helix' DNA-binding domain"/>
    <property type="match status" value="1"/>
</dbReference>
<evidence type="ECO:0000313" key="6">
    <source>
        <dbReference type="EMBL" id="QBE67549.1"/>
    </source>
</evidence>
<dbReference type="AlphaFoldDB" id="A0A4P6L739"/>
<evidence type="ECO:0000259" key="5">
    <source>
        <dbReference type="PROSITE" id="PS50931"/>
    </source>
</evidence>
<dbReference type="PANTHER" id="PTHR30427:SF1">
    <property type="entry name" value="TRANSCRIPTIONAL ACTIVATOR PROTEIN LYSR"/>
    <property type="match status" value="1"/>
</dbReference>
<evidence type="ECO:0000256" key="1">
    <source>
        <dbReference type="ARBA" id="ARBA00009437"/>
    </source>
</evidence>
<accession>A0A4P6L739</accession>
<dbReference type="Pfam" id="PF03466">
    <property type="entry name" value="LysR_substrate"/>
    <property type="match status" value="1"/>
</dbReference>
<keyword evidence="4" id="KW-0804">Transcription</keyword>
<evidence type="ECO:0000313" key="7">
    <source>
        <dbReference type="Proteomes" id="UP000290637"/>
    </source>
</evidence>
<dbReference type="PRINTS" id="PR00039">
    <property type="entry name" value="HTHLYSR"/>
</dbReference>
<dbReference type="InterPro" id="IPR005119">
    <property type="entry name" value="LysR_subst-bd"/>
</dbReference>
<keyword evidence="2" id="KW-0805">Transcription regulation</keyword>
<comment type="similarity">
    <text evidence="1">Belongs to the LysR transcriptional regulatory family.</text>
</comment>
<dbReference type="InterPro" id="IPR036390">
    <property type="entry name" value="WH_DNA-bd_sf"/>
</dbReference>
<sequence length="319" mass="34653">MLSRDIEMFRAVMTAGSATKAARLLEVSQPAVSQALKRLEERAGIDLFQRVRGKLLPTREAVALLNEVQRHFVGMDQIDHRIGTLKQLSAGRVRIASFPGLGVGFLPRVLADMPEECAGTLVSLQVMGSQDVRATVLRGEVELGVVADDVQVSGIEHSLFARYFGLVALPAGHSLAECSVITPVQLARYPFIALNPDDVVSLRLDAICRAHGVKLRTAMETPYTITICELVRNGIGIAIVNPVTACDYRNSGLVFRPFSERVDFAALTVWPAGALLSTFARAFLGAMRKRLDVDMGTLSSSMPAAARKVVLHQFQGTRD</sequence>
<dbReference type="Proteomes" id="UP000290637">
    <property type="component" value="Chromosome"/>
</dbReference>
<dbReference type="OrthoDB" id="8849678at2"/>
<organism evidence="6 7">
    <name type="scientific">Pseudoduganella lutea</name>
    <dbReference type="NCBI Taxonomy" id="321985"/>
    <lineage>
        <taxon>Bacteria</taxon>
        <taxon>Pseudomonadati</taxon>
        <taxon>Pseudomonadota</taxon>
        <taxon>Betaproteobacteria</taxon>
        <taxon>Burkholderiales</taxon>
        <taxon>Oxalobacteraceae</taxon>
        <taxon>Telluria group</taxon>
        <taxon>Pseudoduganella</taxon>
    </lineage>
</organism>
<dbReference type="GO" id="GO:0003700">
    <property type="term" value="F:DNA-binding transcription factor activity"/>
    <property type="evidence" value="ECO:0007669"/>
    <property type="project" value="InterPro"/>
</dbReference>
<reference evidence="6 7" key="1">
    <citation type="submission" date="2019-02" db="EMBL/GenBank/DDBJ databases">
        <title>Draft Genome Sequences of Six Type Strains of the Genus Massilia.</title>
        <authorList>
            <person name="Miess H."/>
            <person name="Frediansyhah A."/>
            <person name="Gross H."/>
        </authorList>
    </citation>
    <scope>NUCLEOTIDE SEQUENCE [LARGE SCALE GENOMIC DNA]</scope>
    <source>
        <strain evidence="6 7">DSM 17473</strain>
    </source>
</reference>
<dbReference type="SUPFAM" id="SSF53850">
    <property type="entry name" value="Periplasmic binding protein-like II"/>
    <property type="match status" value="1"/>
</dbReference>
<evidence type="ECO:0000256" key="4">
    <source>
        <dbReference type="ARBA" id="ARBA00023163"/>
    </source>
</evidence>
<dbReference type="InterPro" id="IPR000847">
    <property type="entry name" value="LysR_HTH_N"/>
</dbReference>
<name>A0A4P6L739_9BURK</name>
<dbReference type="GO" id="GO:0043565">
    <property type="term" value="F:sequence-specific DNA binding"/>
    <property type="evidence" value="ECO:0007669"/>
    <property type="project" value="TreeGrafter"/>
</dbReference>
<keyword evidence="3" id="KW-0238">DNA-binding</keyword>
<protein>
    <submittedName>
        <fullName evidence="6">LysR family transcriptional regulator</fullName>
    </submittedName>
</protein>
<dbReference type="InterPro" id="IPR036388">
    <property type="entry name" value="WH-like_DNA-bd_sf"/>
</dbReference>
<evidence type="ECO:0000256" key="2">
    <source>
        <dbReference type="ARBA" id="ARBA00023015"/>
    </source>
</evidence>
<dbReference type="Pfam" id="PF00126">
    <property type="entry name" value="HTH_1"/>
    <property type="match status" value="1"/>
</dbReference>
<evidence type="ECO:0000256" key="3">
    <source>
        <dbReference type="ARBA" id="ARBA00023125"/>
    </source>
</evidence>
<dbReference type="GO" id="GO:0010628">
    <property type="term" value="P:positive regulation of gene expression"/>
    <property type="evidence" value="ECO:0007669"/>
    <property type="project" value="TreeGrafter"/>
</dbReference>
<dbReference type="PANTHER" id="PTHR30427">
    <property type="entry name" value="TRANSCRIPTIONAL ACTIVATOR PROTEIN LYSR"/>
    <property type="match status" value="1"/>
</dbReference>
<dbReference type="Gene3D" id="3.40.190.290">
    <property type="match status" value="1"/>
</dbReference>
<proteinExistence type="inferred from homology"/>
<gene>
    <name evidence="6" type="ORF">EWM63_27830</name>
</gene>
<keyword evidence="7" id="KW-1185">Reference proteome</keyword>
<dbReference type="PROSITE" id="PS50931">
    <property type="entry name" value="HTH_LYSR"/>
    <property type="match status" value="1"/>
</dbReference>